<name>A0ABS8IBZ4_9NOSO</name>
<dbReference type="EMBL" id="JAIVFQ010000025">
    <property type="protein sequence ID" value="MCC5601027.1"/>
    <property type="molecule type" value="Genomic_DNA"/>
</dbReference>
<proteinExistence type="predicted"/>
<dbReference type="SUPFAM" id="SSF51120">
    <property type="entry name" value="beta-Roll"/>
    <property type="match status" value="1"/>
</dbReference>
<dbReference type="RefSeq" id="WP_229486079.1">
    <property type="nucleotide sequence ID" value="NZ_JAIVFQ010000025.1"/>
</dbReference>
<keyword evidence="2" id="KW-1185">Reference proteome</keyword>
<comment type="caution">
    <text evidence="1">The sequence shown here is derived from an EMBL/GenBank/DDBJ whole genome shotgun (WGS) entry which is preliminary data.</text>
</comment>
<evidence type="ECO:0000313" key="2">
    <source>
        <dbReference type="Proteomes" id="UP001199525"/>
    </source>
</evidence>
<gene>
    <name evidence="1" type="ORF">LC586_17900</name>
</gene>
<sequence>MSSIFLTGLSYVNMSGAGGSINVSIASPTGLTINRSEEVFVPRARSNRSTVVATNSYTAGNANDLLLGGQDNDTFVSNLGTDTLTRGTNRSLFLGTTTTSASGRANVITDLNSSLGDGIGIGINNNLLSNFGFTGFNSIGDSFL</sequence>
<protein>
    <submittedName>
        <fullName evidence="1">Uncharacterized protein</fullName>
    </submittedName>
</protein>
<dbReference type="Proteomes" id="UP001199525">
    <property type="component" value="Unassembled WGS sequence"/>
</dbReference>
<evidence type="ECO:0000313" key="1">
    <source>
        <dbReference type="EMBL" id="MCC5601027.1"/>
    </source>
</evidence>
<accession>A0ABS8IBZ4</accession>
<reference evidence="1 2" key="1">
    <citation type="journal article" date="2021" name="Microorganisms">
        <title>Genome Evolution of Filamentous Cyanobacterium Nostoc Species: From Facultative Symbiosis to Free Living.</title>
        <authorList>
            <person name="Huo D."/>
            <person name="Li H."/>
            <person name="Cai F."/>
            <person name="Guo X."/>
            <person name="Qiao Z."/>
            <person name="Wang W."/>
            <person name="Yu G."/>
            <person name="Li R."/>
        </authorList>
    </citation>
    <scope>NUCLEOTIDE SEQUENCE [LARGE SCALE GENOMIC DNA]</scope>
    <source>
        <strain evidence="1 2">CHAB 5714</strain>
    </source>
</reference>
<dbReference type="InterPro" id="IPR011049">
    <property type="entry name" value="Serralysin-like_metalloprot_C"/>
</dbReference>
<organism evidence="1 2">
    <name type="scientific">Nostoc favosum CHAB5714</name>
    <dbReference type="NCBI Taxonomy" id="2780399"/>
    <lineage>
        <taxon>Bacteria</taxon>
        <taxon>Bacillati</taxon>
        <taxon>Cyanobacteriota</taxon>
        <taxon>Cyanophyceae</taxon>
        <taxon>Nostocales</taxon>
        <taxon>Nostocaceae</taxon>
        <taxon>Nostoc</taxon>
        <taxon>Nostoc favosum</taxon>
    </lineage>
</organism>